<keyword evidence="2" id="KW-0067">ATP-binding</keyword>
<protein>
    <submittedName>
        <fullName evidence="8">Sigma-54-dependent Fis family transcriptional regulator</fullName>
    </submittedName>
</protein>
<keyword evidence="4" id="KW-0238">DNA-binding</keyword>
<dbReference type="Pfam" id="PF25601">
    <property type="entry name" value="AAA_lid_14"/>
    <property type="match status" value="1"/>
</dbReference>
<dbReference type="InterPro" id="IPR025662">
    <property type="entry name" value="Sigma_54_int_dom_ATP-bd_1"/>
</dbReference>
<dbReference type="SUPFAM" id="SSF55781">
    <property type="entry name" value="GAF domain-like"/>
    <property type="match status" value="1"/>
</dbReference>
<keyword evidence="3" id="KW-0805">Transcription regulation</keyword>
<dbReference type="SMART" id="SM00382">
    <property type="entry name" value="AAA"/>
    <property type="match status" value="1"/>
</dbReference>
<dbReference type="PANTHER" id="PTHR32071">
    <property type="entry name" value="TRANSCRIPTIONAL REGULATORY PROTEIN"/>
    <property type="match status" value="1"/>
</dbReference>
<evidence type="ECO:0000256" key="2">
    <source>
        <dbReference type="ARBA" id="ARBA00022840"/>
    </source>
</evidence>
<dbReference type="Proteomes" id="UP000260457">
    <property type="component" value="Chromosome"/>
</dbReference>
<dbReference type="PROSITE" id="PS50045">
    <property type="entry name" value="SIGMA54_INTERACT_4"/>
    <property type="match status" value="1"/>
</dbReference>
<dbReference type="InterPro" id="IPR058031">
    <property type="entry name" value="AAA_lid_NorR"/>
</dbReference>
<keyword evidence="5" id="KW-0804">Transcription</keyword>
<evidence type="ECO:0000256" key="3">
    <source>
        <dbReference type="ARBA" id="ARBA00023015"/>
    </source>
</evidence>
<dbReference type="InterPro" id="IPR002078">
    <property type="entry name" value="Sigma_54_int"/>
</dbReference>
<dbReference type="Gene3D" id="1.10.8.60">
    <property type="match status" value="1"/>
</dbReference>
<accession>A0AAX0RRM5</accession>
<proteinExistence type="predicted"/>
<dbReference type="InterPro" id="IPR003018">
    <property type="entry name" value="GAF"/>
</dbReference>
<evidence type="ECO:0000313" key="7">
    <source>
        <dbReference type="EMBL" id="AXN37041.1"/>
    </source>
</evidence>
<dbReference type="CDD" id="cd00009">
    <property type="entry name" value="AAA"/>
    <property type="match status" value="1"/>
</dbReference>
<evidence type="ECO:0000313" key="8">
    <source>
        <dbReference type="EMBL" id="PEJ32394.1"/>
    </source>
</evidence>
<organism evidence="8 9">
    <name type="scientific">Peribacillus butanolivorans</name>
    <dbReference type="NCBI Taxonomy" id="421767"/>
    <lineage>
        <taxon>Bacteria</taxon>
        <taxon>Bacillati</taxon>
        <taxon>Bacillota</taxon>
        <taxon>Bacilli</taxon>
        <taxon>Bacillales</taxon>
        <taxon>Bacillaceae</taxon>
        <taxon>Peribacillus</taxon>
    </lineage>
</organism>
<reference evidence="8 9" key="1">
    <citation type="submission" date="2017-09" db="EMBL/GenBank/DDBJ databases">
        <title>Large-scale bioinformatics analysis of Bacillus genomes uncovers conserved roles of natural products in bacterial physiology.</title>
        <authorList>
            <consortium name="Agbiome Team Llc"/>
            <person name="Bleich R.M."/>
            <person name="Kirk G.J."/>
            <person name="Santa Maria K.C."/>
            <person name="Allen S.E."/>
            <person name="Farag S."/>
            <person name="Shank E.A."/>
            <person name="Bowers A."/>
        </authorList>
    </citation>
    <scope>NUCLEOTIDE SEQUENCE [LARGE SCALE GENOMIC DNA]</scope>
    <source>
        <strain evidence="8 9">AFS003229</strain>
    </source>
</reference>
<dbReference type="PANTHER" id="PTHR32071:SF57">
    <property type="entry name" value="C4-DICARBOXYLATE TRANSPORT TRANSCRIPTIONAL REGULATORY PROTEIN DCTD"/>
    <property type="match status" value="1"/>
</dbReference>
<keyword evidence="10" id="KW-1185">Reference proteome</keyword>
<reference evidence="7 10" key="2">
    <citation type="submission" date="2018-07" db="EMBL/GenBank/DDBJ databases">
        <title>The molecular basis for the intramolecular migration of carboxyl group in the catabolism of para-hydroxybenzoate via gentisate.</title>
        <authorList>
            <person name="Zhao H."/>
            <person name="Xu Y."/>
            <person name="Lin S."/>
            <person name="Spain J.C."/>
            <person name="Zhou N.-Y."/>
        </authorList>
    </citation>
    <scope>NUCLEOTIDE SEQUENCE [LARGE SCALE GENOMIC DNA]</scope>
    <source>
        <strain evidence="7 10">PHB-7a</strain>
    </source>
</reference>
<evidence type="ECO:0000313" key="10">
    <source>
        <dbReference type="Proteomes" id="UP000260457"/>
    </source>
</evidence>
<dbReference type="Gene3D" id="3.30.450.20">
    <property type="entry name" value="PAS domain"/>
    <property type="match status" value="1"/>
</dbReference>
<evidence type="ECO:0000256" key="1">
    <source>
        <dbReference type="ARBA" id="ARBA00022741"/>
    </source>
</evidence>
<dbReference type="InterPro" id="IPR002197">
    <property type="entry name" value="HTH_Fis"/>
</dbReference>
<feature type="domain" description="Sigma-54 factor interaction" evidence="6">
    <location>
        <begin position="309"/>
        <end position="536"/>
    </location>
</feature>
<dbReference type="Pfam" id="PF00158">
    <property type="entry name" value="Sigma54_activat"/>
    <property type="match status" value="1"/>
</dbReference>
<evidence type="ECO:0000313" key="9">
    <source>
        <dbReference type="Proteomes" id="UP000220106"/>
    </source>
</evidence>
<dbReference type="GO" id="GO:0006355">
    <property type="term" value="P:regulation of DNA-templated transcription"/>
    <property type="evidence" value="ECO:0007669"/>
    <property type="project" value="InterPro"/>
</dbReference>
<evidence type="ECO:0000256" key="4">
    <source>
        <dbReference type="ARBA" id="ARBA00023125"/>
    </source>
</evidence>
<dbReference type="Gene3D" id="1.10.10.60">
    <property type="entry name" value="Homeodomain-like"/>
    <property type="match status" value="1"/>
</dbReference>
<dbReference type="PROSITE" id="PS00675">
    <property type="entry name" value="SIGMA54_INTERACT_1"/>
    <property type="match status" value="1"/>
</dbReference>
<dbReference type="KEGG" id="pbut:DTO10_00650"/>
<dbReference type="FunFam" id="3.40.50.300:FF:000006">
    <property type="entry name" value="DNA-binding transcriptional regulator NtrC"/>
    <property type="match status" value="1"/>
</dbReference>
<sequence length="616" mass="69011">MSVNISAPKETIPTFIQESWKRCHSKGLQPRIMDKENMLGEFELAEFQDQYAELLYYSSPILEDVYSSIHGMESILLLAAPEGYIIETVGDPSFIRHANNVALRKGANWLEESKGTNAIGTAIVEKKTVLIHGSQHFYQDNHFLTCTATPIYHPDGHLLGVLNLSSHQQDYHPFSISLVQRVADSIKQALLLAQTQKREKNLYFIYDQHPDPLFTINKEGNVTSLNIAASRAIGSLEQTTTGQPISSIISGLDTLALIKGLEQKVAIKNQKFTAQPLIKDTQHLSYVTLRLEKLKQIDEQTNRYHFSDIISNDSQMNQTISIAKRAAKLDISLLITGESGTGKELFAQSIHGVSLRRDKPFIAINCSAIPENLLESELFGYEKGAFTGANSSGHKGKFEAANGGTLFLDEIGDMPLTAQATLLRVLQERCVTRVGGNTSRPIDVRIIAATNKDLQKEIEAGQFRADLFFRLNGLTLKLPKLKNRTDLLMLAEHVLSYLPYRNESTELTEDAKTFIFEYEWPGNFRELQNVLGQAAFLANQNPITKALLVSLCPVSSPSRNVEETKEQEPTSMLDQEIQLIKKALERTNGNISNAAKQLKIGRNTLYRKMRTYKIMR</sequence>
<evidence type="ECO:0000259" key="6">
    <source>
        <dbReference type="PROSITE" id="PS50045"/>
    </source>
</evidence>
<dbReference type="Gene3D" id="3.40.50.300">
    <property type="entry name" value="P-loop containing nucleotide triphosphate hydrolases"/>
    <property type="match status" value="1"/>
</dbReference>
<dbReference type="Pfam" id="PF01590">
    <property type="entry name" value="GAF"/>
    <property type="match status" value="1"/>
</dbReference>
<dbReference type="Proteomes" id="UP000220106">
    <property type="component" value="Unassembled WGS sequence"/>
</dbReference>
<dbReference type="EMBL" id="CP030926">
    <property type="protein sequence ID" value="AXN37041.1"/>
    <property type="molecule type" value="Genomic_DNA"/>
</dbReference>
<dbReference type="GO" id="GO:0005524">
    <property type="term" value="F:ATP binding"/>
    <property type="evidence" value="ECO:0007669"/>
    <property type="project" value="UniProtKB-KW"/>
</dbReference>
<dbReference type="Pfam" id="PF02954">
    <property type="entry name" value="HTH_8"/>
    <property type="match status" value="1"/>
</dbReference>
<dbReference type="RefSeq" id="WP_098176442.1">
    <property type="nucleotide sequence ID" value="NZ_CP030926.1"/>
</dbReference>
<gene>
    <name evidence="8" type="ORF">CN689_14830</name>
    <name evidence="7" type="ORF">DTO10_00650</name>
</gene>
<dbReference type="SUPFAM" id="SSF46689">
    <property type="entry name" value="Homeodomain-like"/>
    <property type="match status" value="1"/>
</dbReference>
<dbReference type="InterPro" id="IPR009057">
    <property type="entry name" value="Homeodomain-like_sf"/>
</dbReference>
<dbReference type="InterPro" id="IPR003593">
    <property type="entry name" value="AAA+_ATPase"/>
</dbReference>
<dbReference type="InterPro" id="IPR029016">
    <property type="entry name" value="GAF-like_dom_sf"/>
</dbReference>
<evidence type="ECO:0000256" key="5">
    <source>
        <dbReference type="ARBA" id="ARBA00023163"/>
    </source>
</evidence>
<dbReference type="GO" id="GO:0043565">
    <property type="term" value="F:sequence-specific DNA binding"/>
    <property type="evidence" value="ECO:0007669"/>
    <property type="project" value="InterPro"/>
</dbReference>
<keyword evidence="1" id="KW-0547">Nucleotide-binding</keyword>
<dbReference type="PRINTS" id="PR01590">
    <property type="entry name" value="HTHFIS"/>
</dbReference>
<name>A0AAX0RRM5_9BACI</name>
<dbReference type="InterPro" id="IPR025943">
    <property type="entry name" value="Sigma_54_int_dom_ATP-bd_2"/>
</dbReference>
<dbReference type="SUPFAM" id="SSF52540">
    <property type="entry name" value="P-loop containing nucleoside triphosphate hydrolases"/>
    <property type="match status" value="1"/>
</dbReference>
<dbReference type="PROSITE" id="PS00676">
    <property type="entry name" value="SIGMA54_INTERACT_2"/>
    <property type="match status" value="1"/>
</dbReference>
<dbReference type="InterPro" id="IPR027417">
    <property type="entry name" value="P-loop_NTPase"/>
</dbReference>
<dbReference type="EMBL" id="NUEQ01000025">
    <property type="protein sequence ID" value="PEJ32394.1"/>
    <property type="molecule type" value="Genomic_DNA"/>
</dbReference>
<dbReference type="Gene3D" id="3.30.450.40">
    <property type="match status" value="1"/>
</dbReference>
<dbReference type="AlphaFoldDB" id="A0AAX0RRM5"/>